<keyword evidence="4" id="KW-1185">Reference proteome</keyword>
<proteinExistence type="predicted"/>
<sequence>MEAQFLNFDFTKPEMKKHEKEQIMRSVAKLVPADEHDISADGGESPTSGETEKTAGQDGEGEKPIAHDLPPIMVTEASVIDTPNPDQ</sequence>
<evidence type="ECO:0000313" key="4">
    <source>
        <dbReference type="Proteomes" id="UP000193642"/>
    </source>
</evidence>
<name>A0A1Y2BP69_9FUNG</name>
<dbReference type="Proteomes" id="UP000193642">
    <property type="component" value="Unassembled WGS sequence"/>
</dbReference>
<protein>
    <submittedName>
        <fullName evidence="2">Uncharacterized protein</fullName>
    </submittedName>
</protein>
<dbReference type="AlphaFoldDB" id="A0A1Y2BP69"/>
<feature type="compositionally biased region" description="Basic and acidic residues" evidence="1">
    <location>
        <begin position="50"/>
        <end position="66"/>
    </location>
</feature>
<evidence type="ECO:0000313" key="3">
    <source>
        <dbReference type="EMBL" id="ORY53912.1"/>
    </source>
</evidence>
<accession>A0A1Y2BP69</accession>
<comment type="caution">
    <text evidence="2">The sequence shown here is derived from an EMBL/GenBank/DDBJ whole genome shotgun (WGS) entry which is preliminary data.</text>
</comment>
<dbReference type="OrthoDB" id="2164328at2759"/>
<dbReference type="EMBL" id="MCGO01000055">
    <property type="protein sequence ID" value="ORY36552.1"/>
    <property type="molecule type" value="Genomic_DNA"/>
</dbReference>
<organism evidence="2 4">
    <name type="scientific">Rhizoclosmatium globosum</name>
    <dbReference type="NCBI Taxonomy" id="329046"/>
    <lineage>
        <taxon>Eukaryota</taxon>
        <taxon>Fungi</taxon>
        <taxon>Fungi incertae sedis</taxon>
        <taxon>Chytridiomycota</taxon>
        <taxon>Chytridiomycota incertae sedis</taxon>
        <taxon>Chytridiomycetes</taxon>
        <taxon>Chytridiales</taxon>
        <taxon>Chytriomycetaceae</taxon>
        <taxon>Rhizoclosmatium</taxon>
    </lineage>
</organism>
<dbReference type="EMBL" id="MCGO01000001">
    <property type="protein sequence ID" value="ORY53912.1"/>
    <property type="molecule type" value="Genomic_DNA"/>
</dbReference>
<evidence type="ECO:0000256" key="1">
    <source>
        <dbReference type="SAM" id="MobiDB-lite"/>
    </source>
</evidence>
<evidence type="ECO:0000313" key="2">
    <source>
        <dbReference type="EMBL" id="ORY36552.1"/>
    </source>
</evidence>
<gene>
    <name evidence="3" type="ORF">BCR33DRAFT_711254</name>
    <name evidence="2" type="ORF">BCR33DRAFT_722062</name>
</gene>
<reference evidence="2 4" key="1">
    <citation type="submission" date="2016-07" db="EMBL/GenBank/DDBJ databases">
        <title>Pervasive Adenine N6-methylation of Active Genes in Fungi.</title>
        <authorList>
            <consortium name="DOE Joint Genome Institute"/>
            <person name="Mondo S.J."/>
            <person name="Dannebaum R.O."/>
            <person name="Kuo R.C."/>
            <person name="Labutti K."/>
            <person name="Haridas S."/>
            <person name="Kuo A."/>
            <person name="Salamov A."/>
            <person name="Ahrendt S.R."/>
            <person name="Lipzen A."/>
            <person name="Sullivan W."/>
            <person name="Andreopoulos W.B."/>
            <person name="Clum A."/>
            <person name="Lindquist E."/>
            <person name="Daum C."/>
            <person name="Ramamoorthy G.K."/>
            <person name="Gryganskyi A."/>
            <person name="Culley D."/>
            <person name="Magnuson J.K."/>
            <person name="James T.Y."/>
            <person name="O'Malley M.A."/>
            <person name="Stajich J.E."/>
            <person name="Spatafora J.W."/>
            <person name="Visel A."/>
            <person name="Grigoriev I.V."/>
        </authorList>
    </citation>
    <scope>NUCLEOTIDE SEQUENCE [LARGE SCALE GENOMIC DNA]</scope>
    <source>
        <strain evidence="2 4">JEL800</strain>
    </source>
</reference>
<feature type="region of interest" description="Disordered" evidence="1">
    <location>
        <begin position="29"/>
        <end position="87"/>
    </location>
</feature>